<gene>
    <name evidence="1" type="ORF">F4820DRAFT_404664</name>
</gene>
<evidence type="ECO:0000313" key="2">
    <source>
        <dbReference type="Proteomes" id="UP001497700"/>
    </source>
</evidence>
<comment type="caution">
    <text evidence="1">The sequence shown here is derived from an EMBL/GenBank/DDBJ whole genome shotgun (WGS) entry which is preliminary data.</text>
</comment>
<keyword evidence="2" id="KW-1185">Reference proteome</keyword>
<dbReference type="EMBL" id="MU393425">
    <property type="protein sequence ID" value="KAI4870313.1"/>
    <property type="molecule type" value="Genomic_DNA"/>
</dbReference>
<proteinExistence type="predicted"/>
<accession>A0ACB9ZH77</accession>
<dbReference type="Proteomes" id="UP001497700">
    <property type="component" value="Unassembled WGS sequence"/>
</dbReference>
<name>A0ACB9ZH77_9PEZI</name>
<evidence type="ECO:0000313" key="1">
    <source>
        <dbReference type="EMBL" id="KAI4870313.1"/>
    </source>
</evidence>
<protein>
    <submittedName>
        <fullName evidence="1">Uncharacterized protein</fullName>
    </submittedName>
</protein>
<reference evidence="1 2" key="1">
    <citation type="journal article" date="2022" name="New Phytol.">
        <title>Ecological generalism drives hyperdiversity of secondary metabolite gene clusters in xylarialean endophytes.</title>
        <authorList>
            <person name="Franco M.E.E."/>
            <person name="Wisecaver J.H."/>
            <person name="Arnold A.E."/>
            <person name="Ju Y.M."/>
            <person name="Slot J.C."/>
            <person name="Ahrendt S."/>
            <person name="Moore L.P."/>
            <person name="Eastman K.E."/>
            <person name="Scott K."/>
            <person name="Konkel Z."/>
            <person name="Mondo S.J."/>
            <person name="Kuo A."/>
            <person name="Hayes R.D."/>
            <person name="Haridas S."/>
            <person name="Andreopoulos B."/>
            <person name="Riley R."/>
            <person name="LaButti K."/>
            <person name="Pangilinan J."/>
            <person name="Lipzen A."/>
            <person name="Amirebrahimi M."/>
            <person name="Yan J."/>
            <person name="Adam C."/>
            <person name="Keymanesh K."/>
            <person name="Ng V."/>
            <person name="Louie K."/>
            <person name="Northen T."/>
            <person name="Drula E."/>
            <person name="Henrissat B."/>
            <person name="Hsieh H.M."/>
            <person name="Youens-Clark K."/>
            <person name="Lutzoni F."/>
            <person name="Miadlikowska J."/>
            <person name="Eastwood D.C."/>
            <person name="Hamelin R.C."/>
            <person name="Grigoriev I.V."/>
            <person name="U'Ren J.M."/>
        </authorList>
    </citation>
    <scope>NUCLEOTIDE SEQUENCE [LARGE SCALE GENOMIC DNA]</scope>
    <source>
        <strain evidence="1 2">CBS 119005</strain>
    </source>
</reference>
<sequence length="219" mass="25696">MSKFEAYYQWTITARKCLDGEPPPPHLGEFRSWKGLIQYPLAGIEHSTRVALFYSQLLDEVERSRLHERRKELYRKFQNRVVVAHVALEENQTHLGTTSRLRTPLAHLDAALKLIKELKDFDDEHPVHWSEVFPIQSAQGKSSPDELWLLFKLESLRPCLVFLVRLFRRVLPDCSFLWDECEGSLLRKEWIFQFILDSPTSLEIPVPPHLLKKVDIPLE</sequence>
<organism evidence="1 2">
    <name type="scientific">Hypoxylon rubiginosum</name>
    <dbReference type="NCBI Taxonomy" id="110542"/>
    <lineage>
        <taxon>Eukaryota</taxon>
        <taxon>Fungi</taxon>
        <taxon>Dikarya</taxon>
        <taxon>Ascomycota</taxon>
        <taxon>Pezizomycotina</taxon>
        <taxon>Sordariomycetes</taxon>
        <taxon>Xylariomycetidae</taxon>
        <taxon>Xylariales</taxon>
        <taxon>Hypoxylaceae</taxon>
        <taxon>Hypoxylon</taxon>
    </lineage>
</organism>